<keyword evidence="2" id="KW-0547">Nucleotide-binding</keyword>
<dbReference type="GeneID" id="80550552"/>
<dbReference type="GO" id="GO:0016579">
    <property type="term" value="P:protein deubiquitination"/>
    <property type="evidence" value="ECO:0007669"/>
    <property type="project" value="TreeGrafter"/>
</dbReference>
<name>A0A5C1DB13_9VIRU</name>
<dbReference type="PROSITE" id="PS50802">
    <property type="entry name" value="OTU"/>
    <property type="match status" value="1"/>
</dbReference>
<dbReference type="InterPro" id="IPR002588">
    <property type="entry name" value="Alphavirus-like_MT_dom"/>
</dbReference>
<evidence type="ECO:0000259" key="5">
    <source>
        <dbReference type="PROSITE" id="PS50802"/>
    </source>
</evidence>
<keyword evidence="9" id="KW-1185">Reference proteome</keyword>
<reference evidence="8" key="1">
    <citation type="submission" date="2019-02" db="EMBL/GenBank/DDBJ databases">
        <title>A new blunerivirus species from Tomato.</title>
        <authorList>
            <person name="Ciuffo M."/>
            <person name="Forgia M."/>
            <person name="Chiapello M."/>
            <person name="Peracchio C."/>
            <person name="Turina M."/>
        </authorList>
    </citation>
    <scope>NUCLEOTIDE SEQUENCE [LARGE SCALE GENOMIC DNA]</scope>
    <source>
        <strain evidence="8">Fondi2018</strain>
    </source>
</reference>
<keyword evidence="3" id="KW-0378">Hydrolase</keyword>
<dbReference type="Proteomes" id="UP000681978">
    <property type="component" value="Genome"/>
</dbReference>
<dbReference type="GO" id="GO:0016556">
    <property type="term" value="P:mRNA modification"/>
    <property type="evidence" value="ECO:0007669"/>
    <property type="project" value="InterPro"/>
</dbReference>
<evidence type="ECO:0000313" key="9">
    <source>
        <dbReference type="Proteomes" id="UP000681978"/>
    </source>
</evidence>
<dbReference type="PROSITE" id="PS51657">
    <property type="entry name" value="PSRV_HELICASE"/>
    <property type="match status" value="1"/>
</dbReference>
<dbReference type="RefSeq" id="YP_010840077.1">
    <property type="nucleotide sequence ID" value="NC_078392.1"/>
</dbReference>
<dbReference type="KEGG" id="vg:80550552"/>
<dbReference type="GO" id="GO:0032259">
    <property type="term" value="P:methylation"/>
    <property type="evidence" value="ECO:0007669"/>
    <property type="project" value="UniProtKB-KW"/>
</dbReference>
<dbReference type="GO" id="GO:0005524">
    <property type="term" value="F:ATP binding"/>
    <property type="evidence" value="ECO:0007669"/>
    <property type="project" value="UniProtKB-KW"/>
</dbReference>
<sequence>MNTDSANAVGNMVPNVLSVPHADNGNCLKHDTGRALEGYPLLSRKQLTRHLPVSEEESAMVVSNAIRNNEELVQSIKSHVYSNHVASLNYTRSQEEYATRYVVKPEDIDSLQESFPMFHITLGATHAATNHPYARERRALESKFIFQHVIKYNENVRLHDDYDVFVKDVGGSPILHDVNKRSRVHVCLPVLGIKDHIRMANWNDHVQQNAMSSKLRNDHPIVKSYIENNPCPLLCHEKSQFCTVKAPICTFIHSTYDMSLYDIGASIDNAGATTAYIIFIFSPEIVVNREGRLETFKCSFEKFKEYGKEFIKFSFDTDASPHYIHSLDTYYSLVKLNYFHTPSGRVFAMEHQYKDHTMFVTMRETAGNVIHSELIHRTLRFEDDDDYIFVLTYRYNTLWEDPMEPVRIKCSKSFFYNLLAFAFASKDSKFTVDNLKQYAQSMNKRVMVGTTAVSGERMDPMVVVDLCVAAYIMVYNKNYESSKVVQVITADEQAVRLFSGRCRILKILFKAFCANRSKYKGHYLSGEKISEIQNFDVSQSTADKSFYSLIDKICALMPDFRRKYPLAIEGARSFTITEYVNTTEYHEPVSTYLYALPPSAGDVAFSTKALAVMSASAYAKKNPAAYDLLTKCADVDENTGLPRSLVVPAHIDGNFTVLQTPGDGNCFFHAVAHALGNGTTADYLRSMVRDSIVVHYLCTRLDPDTSAFTSDPDAVTKLLSRLSPVVDPSDEATWADSTVILATSLVLGVSICIHSGQVMRIYNPAACATIKVRNAPRTTGTLIHVSHESNHFSRMCEQYTDSGCIVDSFFADDEMAEPTDEEYSSFACFVQPLCRDTDGRLITSHLEYANGFNPYKRLGKYGYSSYYGPMLKFAYCNGLSLDLSDTDIKVLDIDQRNGSSSEFFCDSTSASVTSGFQLATSECKFAKQNTYRRPDRTVMFKKRSGDASFPLLNLENGYFDLVSLNPGFYTDSLSIVDHDRHDAHVSRYNHCVSKLSLGGHIIIAVPMPLSRYSMLLMQFFAANFGVVRLVKPTVVPGFLPWAFICAREKLPECPDEFPVLPPDDHVWEINMEILVEAVSANEKFKVRLDDEIANILQRSYIPFSSDLISHLKSLVPSRSVERVTGGFEGFMNLPSTDETFGPVFSRDAVRKLFPTGFARLVRDRGFDVVSEKFSRMLASEFFTEYKLSRDTARIRLLDLFTSGGFKTPFQEKYAIALYCALDCGHDFVALKLSACDMDKPLSSRLFYTTKFLPEIRMLGKLIHEALSLSASKALPSYFVTHVVANTSSKDVVRPSVTSGFFEVEERTRLFVEVDPCRECQPDPDGDDFYSFDAPDSDIHSDVQGGSVQDSPAQPSATQPVYWLPDSYTTKLTPDITAAYAEDYFTTVSASVDSVTAVADNLLSRALAVVYPIRGRPDVERAQLKAIFGEKYSDSCLFVLNGRPIFGKPDNVLDKNFVYTFEPNSRVPNLTSLRAVVRVERPERKPKFQNFLYFSELEVFTDYLLNKRISSVCSSSPTLFSKSLDITATQAGPGCGKTHNILARICEDPTKRILGVMKNKENVESARIRLKKLLADRPSEIRSIVTNVDSFVKQRILSIDNVLLMSEPGPWDLVLVDEAMTMPPGKICLLAVLVNSPVHIYGDIHQCPYYCRVNGVDPKYTETGKAFPITNLLAKSYRCPNDVCYFLSPLYYEIAKALNIPVPSDKLVITSDSDVVSPTMSVQSIVSAADVVYNKDSQYITFTQSDKQTLAKRFPASKVMTIHEYQGNENPFVCIVRLTPLEVHEQPGGIFESVPHFVSGISRHTKAMVYYTVKPDDALSKIIISNRMDFQNFVPVLKNFKNL</sequence>
<organism evidence="8 9">
    <name type="scientific">Tomato fruit blotch virus</name>
    <dbReference type="NCBI Taxonomy" id="2762435"/>
    <lineage>
        <taxon>Viruses</taxon>
        <taxon>Riboviria</taxon>
        <taxon>Orthornavirae</taxon>
        <taxon>Kitrinoviricota</taxon>
        <taxon>Alsuviricetes</taxon>
        <taxon>Martellivirales</taxon>
        <taxon>Kitaviridae</taxon>
        <taxon>Blunervirus</taxon>
        <taxon>Blunervirus solani</taxon>
    </lineage>
</organism>
<dbReference type="Pfam" id="PF01443">
    <property type="entry name" value="Viral_helicase1"/>
    <property type="match status" value="1"/>
</dbReference>
<dbReference type="Gene3D" id="3.90.70.80">
    <property type="match status" value="1"/>
</dbReference>
<keyword evidence="1" id="KW-0808">Transferase</keyword>
<evidence type="ECO:0000256" key="2">
    <source>
        <dbReference type="ARBA" id="ARBA00022741"/>
    </source>
</evidence>
<dbReference type="InterPro" id="IPR027351">
    <property type="entry name" value="(+)RNA_virus_helicase_core_dom"/>
</dbReference>
<dbReference type="InterPro" id="IPR027417">
    <property type="entry name" value="P-loop_NTPase"/>
</dbReference>
<dbReference type="GO" id="GO:0004843">
    <property type="term" value="F:cysteine-type deubiquitinase activity"/>
    <property type="evidence" value="ECO:0007669"/>
    <property type="project" value="TreeGrafter"/>
</dbReference>
<feature type="domain" description="Alphavirus-like MT" evidence="7">
    <location>
        <begin position="122"/>
        <end position="339"/>
    </location>
</feature>
<evidence type="ECO:0000313" key="8">
    <source>
        <dbReference type="EMBL" id="QEL52506.1"/>
    </source>
</evidence>
<evidence type="ECO:0000259" key="6">
    <source>
        <dbReference type="PROSITE" id="PS51657"/>
    </source>
</evidence>
<dbReference type="GO" id="GO:0006396">
    <property type="term" value="P:RNA processing"/>
    <property type="evidence" value="ECO:0007669"/>
    <property type="project" value="InterPro"/>
</dbReference>
<dbReference type="Gene3D" id="3.40.50.300">
    <property type="entry name" value="P-loop containing nucleotide triphosphate hydrolases"/>
    <property type="match status" value="2"/>
</dbReference>
<dbReference type="SUPFAM" id="SSF52540">
    <property type="entry name" value="P-loop containing nucleoside triphosphate hydrolases"/>
    <property type="match status" value="1"/>
</dbReference>
<dbReference type="EMBL" id="MK517477">
    <property type="protein sequence ID" value="QEL52506.1"/>
    <property type="molecule type" value="Genomic_RNA"/>
</dbReference>
<protein>
    <submittedName>
        <fullName evidence="8">Methyltransferase and helicase domain-containing protein</fullName>
    </submittedName>
</protein>
<dbReference type="InterPro" id="IPR050704">
    <property type="entry name" value="Peptidase_C85-like"/>
</dbReference>
<dbReference type="Pfam" id="PF19223">
    <property type="entry name" value="Chropara_Vmeth"/>
    <property type="match status" value="1"/>
</dbReference>
<evidence type="ECO:0000259" key="7">
    <source>
        <dbReference type="PROSITE" id="PS51743"/>
    </source>
</evidence>
<feature type="domain" description="OTU" evidence="5">
    <location>
        <begin position="655"/>
        <end position="798"/>
    </location>
</feature>
<dbReference type="PANTHER" id="PTHR12419">
    <property type="entry name" value="OTU DOMAIN CONTAINING PROTEIN"/>
    <property type="match status" value="1"/>
</dbReference>
<dbReference type="InterPro" id="IPR029063">
    <property type="entry name" value="SAM-dependent_MTases_sf"/>
</dbReference>
<keyword evidence="4" id="KW-0067">ATP-binding</keyword>
<keyword evidence="8" id="KW-0489">Methyltransferase</keyword>
<evidence type="ECO:0000256" key="1">
    <source>
        <dbReference type="ARBA" id="ARBA00022679"/>
    </source>
</evidence>
<dbReference type="GO" id="GO:0004386">
    <property type="term" value="F:helicase activity"/>
    <property type="evidence" value="ECO:0007669"/>
    <property type="project" value="UniProtKB-KW"/>
</dbReference>
<dbReference type="SUPFAM" id="SSF53335">
    <property type="entry name" value="S-adenosyl-L-methionine-dependent methyltransferases"/>
    <property type="match status" value="1"/>
</dbReference>
<keyword evidence="8" id="KW-0347">Helicase</keyword>
<dbReference type="PANTHER" id="PTHR12419:SF7">
    <property type="entry name" value="OTU DOMAIN-CONTAINING PROTEIN 3"/>
    <property type="match status" value="1"/>
</dbReference>
<dbReference type="GO" id="GO:0008174">
    <property type="term" value="F:mRNA methyltransferase activity"/>
    <property type="evidence" value="ECO:0007669"/>
    <property type="project" value="UniProtKB-UniRule"/>
</dbReference>
<dbReference type="PROSITE" id="PS51743">
    <property type="entry name" value="ALPHAVIRUS_MT"/>
    <property type="match status" value="1"/>
</dbReference>
<dbReference type="InterPro" id="IPR043646">
    <property type="entry name" value="Chropara_Vmeth_dom"/>
</dbReference>
<dbReference type="GO" id="GO:0003723">
    <property type="term" value="F:RNA binding"/>
    <property type="evidence" value="ECO:0007669"/>
    <property type="project" value="InterPro"/>
</dbReference>
<evidence type="ECO:0000256" key="3">
    <source>
        <dbReference type="ARBA" id="ARBA00022801"/>
    </source>
</evidence>
<accession>A0A5C1DB13</accession>
<dbReference type="CDD" id="cd22792">
    <property type="entry name" value="OTU_RDRP-like"/>
    <property type="match status" value="1"/>
</dbReference>
<dbReference type="InterPro" id="IPR003323">
    <property type="entry name" value="OTU_dom"/>
</dbReference>
<feature type="domain" description="(+)RNA virus helicase C-terminal" evidence="6">
    <location>
        <begin position="1497"/>
        <end position="1842"/>
    </location>
</feature>
<evidence type="ECO:0000256" key="4">
    <source>
        <dbReference type="ARBA" id="ARBA00022840"/>
    </source>
</evidence>
<proteinExistence type="predicted"/>